<keyword evidence="5" id="KW-0997">Cell inner membrane</keyword>
<evidence type="ECO:0000256" key="8">
    <source>
        <dbReference type="ARBA" id="ARBA00023136"/>
    </source>
</evidence>
<comment type="subcellular location">
    <subcellularLocation>
        <location evidence="1">Cell inner membrane</location>
        <topology evidence="1">Multi-pass membrane protein</topology>
    </subcellularLocation>
    <subcellularLocation>
        <location evidence="9">Cell membrane</location>
        <topology evidence="9">Multi-pass membrane protein</topology>
    </subcellularLocation>
</comment>
<dbReference type="Gene3D" id="1.20.81.30">
    <property type="entry name" value="Type II secretion system (T2SS), domain F"/>
    <property type="match status" value="2"/>
</dbReference>
<dbReference type="Proteomes" id="UP000595847">
    <property type="component" value="Chromosome"/>
</dbReference>
<feature type="transmembrane region" description="Helical" evidence="10">
    <location>
        <begin position="374"/>
        <end position="395"/>
    </location>
</feature>
<evidence type="ECO:0000256" key="4">
    <source>
        <dbReference type="ARBA" id="ARBA00022475"/>
    </source>
</evidence>
<evidence type="ECO:0000256" key="3">
    <source>
        <dbReference type="ARBA" id="ARBA00022448"/>
    </source>
</evidence>
<keyword evidence="3 9" id="KW-0813">Transport</keyword>
<feature type="transmembrane region" description="Helical" evidence="10">
    <location>
        <begin position="167"/>
        <end position="187"/>
    </location>
</feature>
<keyword evidence="8 10" id="KW-0472">Membrane</keyword>
<dbReference type="PANTHER" id="PTHR30012">
    <property type="entry name" value="GENERAL SECRETION PATHWAY PROTEIN"/>
    <property type="match status" value="1"/>
</dbReference>
<evidence type="ECO:0000256" key="2">
    <source>
        <dbReference type="ARBA" id="ARBA00005745"/>
    </source>
</evidence>
<evidence type="ECO:0000259" key="11">
    <source>
        <dbReference type="Pfam" id="PF00482"/>
    </source>
</evidence>
<dbReference type="FunFam" id="1.20.81.30:FF:000001">
    <property type="entry name" value="Type II secretion system protein F"/>
    <property type="match status" value="2"/>
</dbReference>
<accession>A0A7T5EJI8</accession>
<protein>
    <submittedName>
        <fullName evidence="12">Type II secretion system F family protein</fullName>
    </submittedName>
</protein>
<evidence type="ECO:0000256" key="5">
    <source>
        <dbReference type="ARBA" id="ARBA00022519"/>
    </source>
</evidence>
<keyword evidence="15" id="KW-1185">Reference proteome</keyword>
<evidence type="ECO:0000256" key="7">
    <source>
        <dbReference type="ARBA" id="ARBA00022989"/>
    </source>
</evidence>
<evidence type="ECO:0000313" key="13">
    <source>
        <dbReference type="EMBL" id="QUO40798.1"/>
    </source>
</evidence>
<name>A0A7T5EJI8_9BACL</name>
<keyword evidence="6 9" id="KW-0812">Transmembrane</keyword>
<dbReference type="Pfam" id="PF00482">
    <property type="entry name" value="T2SSF"/>
    <property type="match status" value="2"/>
</dbReference>
<dbReference type="KEGG" id="bcop:JD108_17785"/>
<dbReference type="GO" id="GO:0005886">
    <property type="term" value="C:plasma membrane"/>
    <property type="evidence" value="ECO:0007669"/>
    <property type="project" value="UniProtKB-SubCell"/>
</dbReference>
<dbReference type="InterPro" id="IPR042094">
    <property type="entry name" value="T2SS_GspF_sf"/>
</dbReference>
<gene>
    <name evidence="12" type="ORF">JD108_17785</name>
    <name evidence="13" type="ORF">KDJ56_17725</name>
</gene>
<evidence type="ECO:0000313" key="15">
    <source>
        <dbReference type="Proteomes" id="UP000677234"/>
    </source>
</evidence>
<dbReference type="InterPro" id="IPR003004">
    <property type="entry name" value="GspF/PilC"/>
</dbReference>
<evidence type="ECO:0000256" key="6">
    <source>
        <dbReference type="ARBA" id="ARBA00022692"/>
    </source>
</evidence>
<feature type="domain" description="Type II secretion system protein GspF" evidence="11">
    <location>
        <begin position="272"/>
        <end position="393"/>
    </location>
</feature>
<reference evidence="13" key="2">
    <citation type="submission" date="2021-04" db="EMBL/GenBank/DDBJ databases">
        <title>Brevibacillus composti FJAT-54423, complete genome.</title>
        <authorList>
            <person name="Tang R."/>
        </authorList>
    </citation>
    <scope>NUCLEOTIDE SEQUENCE</scope>
    <source>
        <strain evidence="13">FJAT-54424</strain>
    </source>
</reference>
<dbReference type="PRINTS" id="PR00812">
    <property type="entry name" value="BCTERIALGSPF"/>
</dbReference>
<comment type="similarity">
    <text evidence="2 9">Belongs to the GSP F family.</text>
</comment>
<dbReference type="InterPro" id="IPR018076">
    <property type="entry name" value="T2SS_GspF_dom"/>
</dbReference>
<evidence type="ECO:0000256" key="1">
    <source>
        <dbReference type="ARBA" id="ARBA00004429"/>
    </source>
</evidence>
<evidence type="ECO:0000256" key="10">
    <source>
        <dbReference type="SAM" id="Phobius"/>
    </source>
</evidence>
<dbReference type="EMBL" id="CP066308">
    <property type="protein sequence ID" value="QQE73715.1"/>
    <property type="molecule type" value="Genomic_DNA"/>
</dbReference>
<evidence type="ECO:0000313" key="14">
    <source>
        <dbReference type="Proteomes" id="UP000595847"/>
    </source>
</evidence>
<keyword evidence="4" id="KW-1003">Cell membrane</keyword>
<dbReference type="Proteomes" id="UP000677234">
    <property type="component" value="Chromosome"/>
</dbReference>
<feature type="transmembrane region" description="Helical" evidence="10">
    <location>
        <begin position="222"/>
        <end position="240"/>
    </location>
</feature>
<sequence>MPTFIYEARDRAGKRKRGKVEAGSKPAAIVELKRQGLALLAIEQESKSLLQKEIDIGRPVKSQDFIVFLRQLATLIKAGIGIVDSIHILSQQSESKVLRRILLEVEADIRKGGQLSEAFSKHPKVFEAMFLSMIRAGEASGSLEIVLDRLAAYYEKSHYTRERIKSALMYPLTVGILSVAVTMYLLMNIVPTFVSMFASFHAELPAMTRMVMTASQSLVSSWHLYLISIFVLIFISKFIVNTPYGRYLADYAKLKMPIFGKLLQKGALARMSRTLSTLFSSSVPILQALTIVEDVVGNKIISQAVHESKTSLREGQPLSEPLKRAWVIPPLVSRMIAIGEETGSLDQMLEKVADFYEAEVDNAVDKIKTLIEPLMIVMLAAIVGTIVLAIMIPMFEIFGKVA</sequence>
<dbReference type="AlphaFoldDB" id="A0A7T5EJI8"/>
<reference evidence="12 14" key="1">
    <citation type="submission" date="2020-12" db="EMBL/GenBank/DDBJ databases">
        <title>strain FJAT-54423T represents a novel species of the genus Brevibacillus.</title>
        <authorList>
            <person name="Tang R."/>
        </authorList>
    </citation>
    <scope>NUCLEOTIDE SEQUENCE [LARGE SCALE GENOMIC DNA]</scope>
    <source>
        <strain evidence="12 14">FJAT-54423</strain>
    </source>
</reference>
<feature type="domain" description="Type II secretion system protein GspF" evidence="11">
    <location>
        <begin position="68"/>
        <end position="191"/>
    </location>
</feature>
<dbReference type="GO" id="GO:0015628">
    <property type="term" value="P:protein secretion by the type II secretion system"/>
    <property type="evidence" value="ECO:0007669"/>
    <property type="project" value="TreeGrafter"/>
</dbReference>
<proteinExistence type="inferred from homology"/>
<dbReference type="PANTHER" id="PTHR30012:SF0">
    <property type="entry name" value="TYPE II SECRETION SYSTEM PROTEIN F-RELATED"/>
    <property type="match status" value="1"/>
</dbReference>
<dbReference type="EMBL" id="CP073708">
    <property type="protein sequence ID" value="QUO40798.1"/>
    <property type="molecule type" value="Genomic_DNA"/>
</dbReference>
<evidence type="ECO:0000313" key="12">
    <source>
        <dbReference type="EMBL" id="QQE73715.1"/>
    </source>
</evidence>
<organism evidence="12 14">
    <name type="scientific">Brevibacillus composti</name>
    <dbReference type="NCBI Taxonomy" id="2796470"/>
    <lineage>
        <taxon>Bacteria</taxon>
        <taxon>Bacillati</taxon>
        <taxon>Bacillota</taxon>
        <taxon>Bacilli</taxon>
        <taxon>Bacillales</taxon>
        <taxon>Paenibacillaceae</taxon>
        <taxon>Brevibacillus</taxon>
    </lineage>
</organism>
<dbReference type="InterPro" id="IPR001992">
    <property type="entry name" value="T2SS_GspF/T4SS_PilC_CS"/>
</dbReference>
<dbReference type="PROSITE" id="PS00874">
    <property type="entry name" value="T2SP_F"/>
    <property type="match status" value="1"/>
</dbReference>
<keyword evidence="7 10" id="KW-1133">Transmembrane helix</keyword>
<dbReference type="RefSeq" id="WP_198827317.1">
    <property type="nucleotide sequence ID" value="NZ_CP066308.1"/>
</dbReference>
<evidence type="ECO:0000256" key="9">
    <source>
        <dbReference type="RuleBase" id="RU003923"/>
    </source>
</evidence>